<evidence type="ECO:0000256" key="3">
    <source>
        <dbReference type="ARBA" id="ARBA00007941"/>
    </source>
</evidence>
<evidence type="ECO:0000256" key="13">
    <source>
        <dbReference type="ARBA" id="ARBA00030295"/>
    </source>
</evidence>
<dbReference type="InterPro" id="IPR004209">
    <property type="entry name" value="FTR_bsu"/>
</dbReference>
<dbReference type="PANTHER" id="PTHR35113">
    <property type="entry name" value="FERREDOXIN-THIOREDOXIN REDUCTASE CATALYTIC CHAIN, CHLOROPLASTIC"/>
    <property type="match status" value="1"/>
</dbReference>
<keyword evidence="17" id="KW-1185">Reference proteome</keyword>
<keyword evidence="15" id="KW-0732">Signal</keyword>
<evidence type="ECO:0000256" key="1">
    <source>
        <dbReference type="ARBA" id="ARBA00001966"/>
    </source>
</evidence>
<comment type="subunit">
    <text evidence="12">Heterodimer of subunit A (variable subunit) and subunit B (catalytic subunit). Heterodimeric FTR forms a complex with ferredoxin and thioredoxin.</text>
</comment>
<gene>
    <name evidence="16" type="ORF">HID58_086824</name>
</gene>
<proteinExistence type="inferred from homology"/>
<evidence type="ECO:0000256" key="12">
    <source>
        <dbReference type="ARBA" id="ARBA00026011"/>
    </source>
</evidence>
<dbReference type="Gene3D" id="3.90.460.10">
    <property type="entry name" value="Ferredoxin thioredoxin reductase catalytic beta subunit"/>
    <property type="match status" value="1"/>
</dbReference>
<evidence type="ECO:0000256" key="11">
    <source>
        <dbReference type="ARBA" id="ARBA00023157"/>
    </source>
</evidence>
<name>A0ABQ7XRK1_BRANA</name>
<comment type="similarity">
    <text evidence="3">Belongs to the ferredoxin thioredoxin reductase beta subunit family.</text>
</comment>
<keyword evidence="9" id="KW-0408">Iron</keyword>
<comment type="caution">
    <text evidence="16">The sequence shown here is derived from an EMBL/GenBank/DDBJ whole genome shotgun (WGS) entry which is preliminary data.</text>
</comment>
<dbReference type="EMBL" id="JAGKQM010000019">
    <property type="protein sequence ID" value="KAH0858563.1"/>
    <property type="molecule type" value="Genomic_DNA"/>
</dbReference>
<reference evidence="16 17" key="1">
    <citation type="submission" date="2021-05" db="EMBL/GenBank/DDBJ databases">
        <title>Genome Assembly of Synthetic Allotetraploid Brassica napus Reveals Homoeologous Exchanges between Subgenomes.</title>
        <authorList>
            <person name="Davis J.T."/>
        </authorList>
    </citation>
    <scope>NUCLEOTIDE SEQUENCE [LARGE SCALE GENOMIC DNA]</scope>
    <source>
        <strain evidence="17">cv. Da-Ae</strain>
        <tissue evidence="16">Seedling</tissue>
    </source>
</reference>
<evidence type="ECO:0000256" key="8">
    <source>
        <dbReference type="ARBA" id="ARBA00023002"/>
    </source>
</evidence>
<keyword evidence="6" id="KW-0004">4Fe-4S</keyword>
<dbReference type="InterPro" id="IPR036644">
    <property type="entry name" value="FTR_bsu_sf"/>
</dbReference>
<accession>A0ABQ7XRK1</accession>
<evidence type="ECO:0000313" key="17">
    <source>
        <dbReference type="Proteomes" id="UP000824890"/>
    </source>
</evidence>
<evidence type="ECO:0000313" key="16">
    <source>
        <dbReference type="EMBL" id="KAH0858563.1"/>
    </source>
</evidence>
<feature type="signal peptide" evidence="15">
    <location>
        <begin position="1"/>
        <end position="19"/>
    </location>
</feature>
<protein>
    <recommendedName>
        <fullName evidence="5">Ferredoxin-thioredoxin reductase catalytic chain, chloroplastic</fullName>
        <ecNumber evidence="4">1.8.7.2</ecNumber>
    </recommendedName>
    <alternativeName>
        <fullName evidence="13">Ferredoxin-thioredoxin reductase subunit B</fullName>
    </alternativeName>
</protein>
<sequence length="187" mass="20848">MANWLLRLPQSLFATISFAVTEEQLDGCSSALGRLLNVSSHSGSGLALSPPFSPPLHRSAVFELVAANLRYVCLHWSFDCLNFAICHLHTTSFSAPLVPPRNSRFVIQIGEICGFDAAVLSEKSVEIMKKFSEQYARFSGTYLCVDKGVTSVVVKIICFGGDWFFLLVDNDLPEDVWRCFLDIYSRQ</sequence>
<evidence type="ECO:0000256" key="9">
    <source>
        <dbReference type="ARBA" id="ARBA00023004"/>
    </source>
</evidence>
<evidence type="ECO:0000256" key="5">
    <source>
        <dbReference type="ARBA" id="ARBA00018993"/>
    </source>
</evidence>
<organism evidence="16 17">
    <name type="scientific">Brassica napus</name>
    <name type="common">Rape</name>
    <dbReference type="NCBI Taxonomy" id="3708"/>
    <lineage>
        <taxon>Eukaryota</taxon>
        <taxon>Viridiplantae</taxon>
        <taxon>Streptophyta</taxon>
        <taxon>Embryophyta</taxon>
        <taxon>Tracheophyta</taxon>
        <taxon>Spermatophyta</taxon>
        <taxon>Magnoliopsida</taxon>
        <taxon>eudicotyledons</taxon>
        <taxon>Gunneridae</taxon>
        <taxon>Pentapetalae</taxon>
        <taxon>rosids</taxon>
        <taxon>malvids</taxon>
        <taxon>Brassicales</taxon>
        <taxon>Brassicaceae</taxon>
        <taxon>Brassiceae</taxon>
        <taxon>Brassica</taxon>
    </lineage>
</organism>
<evidence type="ECO:0000256" key="14">
    <source>
        <dbReference type="ARBA" id="ARBA00048150"/>
    </source>
</evidence>
<evidence type="ECO:0000256" key="7">
    <source>
        <dbReference type="ARBA" id="ARBA00022723"/>
    </source>
</evidence>
<evidence type="ECO:0000256" key="4">
    <source>
        <dbReference type="ARBA" id="ARBA00012358"/>
    </source>
</evidence>
<dbReference type="Proteomes" id="UP000824890">
    <property type="component" value="Unassembled WGS sequence"/>
</dbReference>
<feature type="chain" id="PRO_5046577002" description="Ferredoxin-thioredoxin reductase catalytic chain, chloroplastic" evidence="15">
    <location>
        <begin position="20"/>
        <end position="187"/>
    </location>
</feature>
<keyword evidence="8" id="KW-0560">Oxidoreductase</keyword>
<keyword evidence="11" id="KW-1015">Disulfide bond</keyword>
<comment type="cofactor">
    <cofactor evidence="1">
        <name>[4Fe-4S] cluster</name>
        <dbReference type="ChEBI" id="CHEBI:49883"/>
    </cofactor>
</comment>
<comment type="function">
    <text evidence="2">Catalytic subunit of the ferredoxin-thioredoxin reductase (FTR), which catalyzes the two-electron reduction of thioredoxins by the electrons provided by reduced ferredoxin.</text>
</comment>
<comment type="catalytic activity">
    <reaction evidence="14">
        <text>[thioredoxin]-disulfide + 2 reduced [2Fe-2S]-[ferredoxin] + 2 H(+) = [thioredoxin]-dithiol + 2 oxidized [2Fe-2S]-[ferredoxin]</text>
        <dbReference type="Rhea" id="RHEA:42336"/>
        <dbReference type="Rhea" id="RHEA-COMP:10000"/>
        <dbReference type="Rhea" id="RHEA-COMP:10001"/>
        <dbReference type="Rhea" id="RHEA-COMP:10698"/>
        <dbReference type="Rhea" id="RHEA-COMP:10700"/>
        <dbReference type="ChEBI" id="CHEBI:15378"/>
        <dbReference type="ChEBI" id="CHEBI:29950"/>
        <dbReference type="ChEBI" id="CHEBI:33737"/>
        <dbReference type="ChEBI" id="CHEBI:33738"/>
        <dbReference type="ChEBI" id="CHEBI:50058"/>
        <dbReference type="EC" id="1.8.7.2"/>
    </reaction>
</comment>
<evidence type="ECO:0000256" key="2">
    <source>
        <dbReference type="ARBA" id="ARBA00003945"/>
    </source>
</evidence>
<keyword evidence="10" id="KW-0411">Iron-sulfur</keyword>
<keyword evidence="7" id="KW-0479">Metal-binding</keyword>
<evidence type="ECO:0000256" key="6">
    <source>
        <dbReference type="ARBA" id="ARBA00022485"/>
    </source>
</evidence>
<evidence type="ECO:0000256" key="15">
    <source>
        <dbReference type="SAM" id="SignalP"/>
    </source>
</evidence>
<dbReference type="PANTHER" id="PTHR35113:SF1">
    <property type="entry name" value="FERREDOXIN-THIOREDOXIN REDUCTASE CATALYTIC CHAIN, CHLOROPLASTIC"/>
    <property type="match status" value="1"/>
</dbReference>
<evidence type="ECO:0000256" key="10">
    <source>
        <dbReference type="ARBA" id="ARBA00023014"/>
    </source>
</evidence>
<dbReference type="EC" id="1.8.7.2" evidence="4"/>